<protein>
    <submittedName>
        <fullName evidence="1">Ribbon-helix-helix protein, CopG family</fullName>
    </submittedName>
</protein>
<evidence type="ECO:0000313" key="2">
    <source>
        <dbReference type="Proteomes" id="UP000286595"/>
    </source>
</evidence>
<gene>
    <name evidence="1" type="ORF">DW252_01720</name>
</gene>
<name>A0A3R6E4L1_9FIRM</name>
<proteinExistence type="predicted"/>
<organism evidence="1 2">
    <name type="scientific">Coprococcus comes</name>
    <dbReference type="NCBI Taxonomy" id="410072"/>
    <lineage>
        <taxon>Bacteria</taxon>
        <taxon>Bacillati</taxon>
        <taxon>Bacillota</taxon>
        <taxon>Clostridia</taxon>
        <taxon>Lachnospirales</taxon>
        <taxon>Lachnospiraceae</taxon>
        <taxon>Coprococcus</taxon>
    </lineage>
</organism>
<dbReference type="RefSeq" id="WP_118217337.1">
    <property type="nucleotide sequence ID" value="NZ_QRIM01000002.1"/>
</dbReference>
<sequence length="60" mass="7102">MKKMGRPKGENNMEKVCTIRMDEHTLMRLEKYCELMKVAKSEAIRVAINRMVNEEKAMKK</sequence>
<dbReference type="EMBL" id="QRIM01000002">
    <property type="protein sequence ID" value="RHG62285.1"/>
    <property type="molecule type" value="Genomic_DNA"/>
</dbReference>
<evidence type="ECO:0000313" key="1">
    <source>
        <dbReference type="EMBL" id="RHG62285.1"/>
    </source>
</evidence>
<dbReference type="Proteomes" id="UP000286595">
    <property type="component" value="Unassembled WGS sequence"/>
</dbReference>
<dbReference type="AlphaFoldDB" id="A0A3R6E4L1"/>
<accession>A0A3R6E4L1</accession>
<reference evidence="1 2" key="1">
    <citation type="submission" date="2018-08" db="EMBL/GenBank/DDBJ databases">
        <title>A genome reference for cultivated species of the human gut microbiota.</title>
        <authorList>
            <person name="Zou Y."/>
            <person name="Xue W."/>
            <person name="Luo G."/>
        </authorList>
    </citation>
    <scope>NUCLEOTIDE SEQUENCE [LARGE SCALE GENOMIC DNA]</scope>
    <source>
        <strain evidence="1 2">AM22-12LB</strain>
    </source>
</reference>
<comment type="caution">
    <text evidence="1">The sequence shown here is derived from an EMBL/GenBank/DDBJ whole genome shotgun (WGS) entry which is preliminary data.</text>
</comment>